<protein>
    <submittedName>
        <fullName evidence="2">Uncharacterized protein</fullName>
    </submittedName>
</protein>
<organism evidence="2">
    <name type="scientific">Sesamum angustifolium</name>
    <dbReference type="NCBI Taxonomy" id="2727405"/>
    <lineage>
        <taxon>Eukaryota</taxon>
        <taxon>Viridiplantae</taxon>
        <taxon>Streptophyta</taxon>
        <taxon>Embryophyta</taxon>
        <taxon>Tracheophyta</taxon>
        <taxon>Spermatophyta</taxon>
        <taxon>Magnoliopsida</taxon>
        <taxon>eudicotyledons</taxon>
        <taxon>Gunneridae</taxon>
        <taxon>Pentapetalae</taxon>
        <taxon>asterids</taxon>
        <taxon>lamiids</taxon>
        <taxon>Lamiales</taxon>
        <taxon>Pedaliaceae</taxon>
        <taxon>Sesamum</taxon>
    </lineage>
</organism>
<comment type="caution">
    <text evidence="2">The sequence shown here is derived from an EMBL/GenBank/DDBJ whole genome shotgun (WGS) entry which is preliminary data.</text>
</comment>
<feature type="region of interest" description="Disordered" evidence="1">
    <location>
        <begin position="137"/>
        <end position="158"/>
    </location>
</feature>
<sequence length="178" mass="19951">MTLLQEGELLNLLSPLDEFFFRMTLLQEGKVFDLLSPLEVLLCWMNLLQEGEVFDLLSPLKEFLFRMTLLQELEAGSCTVPVTLAADNHVEQPACVENSSGQDFSNLIPETEDVVLAPSGEGIIQTDTEDVARRMARHRQGRSMGDESEAHSASLDRGKVVSPPRRIFKRSVVRFTLS</sequence>
<dbReference type="EMBL" id="JACGWK010001553">
    <property type="protein sequence ID" value="KAL0286147.1"/>
    <property type="molecule type" value="Genomic_DNA"/>
</dbReference>
<evidence type="ECO:0000313" key="2">
    <source>
        <dbReference type="EMBL" id="KAL0286147.1"/>
    </source>
</evidence>
<gene>
    <name evidence="2" type="ORF">Sangu_2746900</name>
</gene>
<reference evidence="2" key="2">
    <citation type="journal article" date="2024" name="Plant">
        <title>Genomic evolution and insights into agronomic trait innovations of Sesamum species.</title>
        <authorList>
            <person name="Miao H."/>
            <person name="Wang L."/>
            <person name="Qu L."/>
            <person name="Liu H."/>
            <person name="Sun Y."/>
            <person name="Le M."/>
            <person name="Wang Q."/>
            <person name="Wei S."/>
            <person name="Zheng Y."/>
            <person name="Lin W."/>
            <person name="Duan Y."/>
            <person name="Cao H."/>
            <person name="Xiong S."/>
            <person name="Wang X."/>
            <person name="Wei L."/>
            <person name="Li C."/>
            <person name="Ma Q."/>
            <person name="Ju M."/>
            <person name="Zhao R."/>
            <person name="Li G."/>
            <person name="Mu C."/>
            <person name="Tian Q."/>
            <person name="Mei H."/>
            <person name="Zhang T."/>
            <person name="Gao T."/>
            <person name="Zhang H."/>
        </authorList>
    </citation>
    <scope>NUCLEOTIDE SEQUENCE</scope>
    <source>
        <strain evidence="2">G01</strain>
    </source>
</reference>
<feature type="compositionally biased region" description="Basic and acidic residues" evidence="1">
    <location>
        <begin position="144"/>
        <end position="158"/>
    </location>
</feature>
<proteinExistence type="predicted"/>
<evidence type="ECO:0000256" key="1">
    <source>
        <dbReference type="SAM" id="MobiDB-lite"/>
    </source>
</evidence>
<accession>A0AAW2IWN7</accession>
<name>A0AAW2IWN7_9LAMI</name>
<dbReference type="AlphaFoldDB" id="A0AAW2IWN7"/>
<reference evidence="2" key="1">
    <citation type="submission" date="2020-06" db="EMBL/GenBank/DDBJ databases">
        <authorList>
            <person name="Li T."/>
            <person name="Hu X."/>
            <person name="Zhang T."/>
            <person name="Song X."/>
            <person name="Zhang H."/>
            <person name="Dai N."/>
            <person name="Sheng W."/>
            <person name="Hou X."/>
            <person name="Wei L."/>
        </authorList>
    </citation>
    <scope>NUCLEOTIDE SEQUENCE</scope>
    <source>
        <strain evidence="2">G01</strain>
        <tissue evidence="2">Leaf</tissue>
    </source>
</reference>